<proteinExistence type="predicted"/>
<evidence type="ECO:0008006" key="3">
    <source>
        <dbReference type="Google" id="ProtNLM"/>
    </source>
</evidence>
<organism evidence="1 2">
    <name type="scientific">Paraliobacillus ryukyuensis</name>
    <dbReference type="NCBI Taxonomy" id="200904"/>
    <lineage>
        <taxon>Bacteria</taxon>
        <taxon>Bacillati</taxon>
        <taxon>Bacillota</taxon>
        <taxon>Bacilli</taxon>
        <taxon>Bacillales</taxon>
        <taxon>Bacillaceae</taxon>
        <taxon>Paraliobacillus</taxon>
    </lineage>
</organism>
<name>A0A366EGC2_9BACI</name>
<gene>
    <name evidence="1" type="ORF">DES48_101108</name>
</gene>
<reference evidence="1 2" key="1">
    <citation type="submission" date="2018-06" db="EMBL/GenBank/DDBJ databases">
        <title>Genomic Encyclopedia of Type Strains, Phase IV (KMG-IV): sequencing the most valuable type-strain genomes for metagenomic binning, comparative biology and taxonomic classification.</title>
        <authorList>
            <person name="Goeker M."/>
        </authorList>
    </citation>
    <scope>NUCLEOTIDE SEQUENCE [LARGE SCALE GENOMIC DNA]</scope>
    <source>
        <strain evidence="1 2">DSM 15140</strain>
    </source>
</reference>
<dbReference type="EMBL" id="QNRI01000001">
    <property type="protein sequence ID" value="RBP01378.1"/>
    <property type="molecule type" value="Genomic_DNA"/>
</dbReference>
<dbReference type="OrthoDB" id="2691912at2"/>
<accession>A0A366EGC2</accession>
<comment type="caution">
    <text evidence="1">The sequence shown here is derived from an EMBL/GenBank/DDBJ whole genome shotgun (WGS) entry which is preliminary data.</text>
</comment>
<protein>
    <recommendedName>
        <fullName evidence="3">LysM domain-containing protein</fullName>
    </recommendedName>
</protein>
<dbReference type="AlphaFoldDB" id="A0A366EGC2"/>
<sequence>MIVSKKIILCFLLFLLLYSVIVDLTNNSSMNEPLTGELSETKNQISFNVVSYQMKEQDTFISVIDQLNPNLTEYDLTKVRNDFIQLNPSIHPSNLKTKVTYLFPQYN</sequence>
<evidence type="ECO:0000313" key="1">
    <source>
        <dbReference type="EMBL" id="RBP01378.1"/>
    </source>
</evidence>
<dbReference type="Proteomes" id="UP000252254">
    <property type="component" value="Unassembled WGS sequence"/>
</dbReference>
<keyword evidence="2" id="KW-1185">Reference proteome</keyword>
<dbReference type="RefSeq" id="WP_113866005.1">
    <property type="nucleotide sequence ID" value="NZ_BAABQN010000001.1"/>
</dbReference>
<evidence type="ECO:0000313" key="2">
    <source>
        <dbReference type="Proteomes" id="UP000252254"/>
    </source>
</evidence>